<comment type="caution">
    <text evidence="1">The sequence shown here is derived from an EMBL/GenBank/DDBJ whole genome shotgun (WGS) entry which is preliminary data.</text>
</comment>
<dbReference type="SUPFAM" id="SSF55331">
    <property type="entry name" value="Tautomerase/MIF"/>
    <property type="match status" value="1"/>
</dbReference>
<dbReference type="PANTHER" id="PTHR38460">
    <property type="entry name" value="TAUTOMERASE YOLI-RELATED"/>
    <property type="match status" value="1"/>
</dbReference>
<keyword evidence="2" id="KW-1185">Reference proteome</keyword>
<dbReference type="AlphaFoldDB" id="A0A972NGT9"/>
<organism evidence="1 2">
    <name type="scientific">Paraburkholderia elongata</name>
    <dbReference type="NCBI Taxonomy" id="2675747"/>
    <lineage>
        <taxon>Bacteria</taxon>
        <taxon>Pseudomonadati</taxon>
        <taxon>Pseudomonadota</taxon>
        <taxon>Betaproteobacteria</taxon>
        <taxon>Burkholderiales</taxon>
        <taxon>Burkholderiaceae</taxon>
        <taxon>Paraburkholderia</taxon>
    </lineage>
</organism>
<gene>
    <name evidence="1" type="ORF">GNZ13_00195</name>
</gene>
<dbReference type="PANTHER" id="PTHR38460:SF1">
    <property type="entry name" value="TAUTOMERASE YOLI-RELATED"/>
    <property type="match status" value="1"/>
</dbReference>
<dbReference type="InterPro" id="IPR037479">
    <property type="entry name" value="Tauto_MSAD"/>
</dbReference>
<accession>A0A972NGT9</accession>
<evidence type="ECO:0000313" key="2">
    <source>
        <dbReference type="Proteomes" id="UP000655523"/>
    </source>
</evidence>
<dbReference type="Gene3D" id="3.30.429.10">
    <property type="entry name" value="Macrophage Migration Inhibitory Factor"/>
    <property type="match status" value="1"/>
</dbReference>
<dbReference type="EMBL" id="WOEZ01000001">
    <property type="protein sequence ID" value="NPT53073.1"/>
    <property type="molecule type" value="Genomic_DNA"/>
</dbReference>
<dbReference type="Proteomes" id="UP000655523">
    <property type="component" value="Unassembled WGS sequence"/>
</dbReference>
<proteinExistence type="predicted"/>
<dbReference type="RefSeq" id="WP_172159406.1">
    <property type="nucleotide sequence ID" value="NZ_WOEZ01000001.1"/>
</dbReference>
<sequence length="133" mass="14988">MPLVRVTMIKGKSPEYIKKMSDSIYEALVEAYQMPENDLFQIIEQLEPGDLIYDRRYGINGQRSDDFMIINIESDARRRDEKEAFLARLSDKLAASPGIARDDVFVRLSMNAGAEDWSFGSGCPASKMVVDAS</sequence>
<evidence type="ECO:0000313" key="1">
    <source>
        <dbReference type="EMBL" id="NPT53073.1"/>
    </source>
</evidence>
<reference evidence="1 2" key="1">
    <citation type="submission" date="2019-11" db="EMBL/GenBank/DDBJ databases">
        <title>Metabolism of dissolved organic matter in forest soils.</title>
        <authorList>
            <person name="Cyle K.T."/>
            <person name="Wilhelm R.C."/>
            <person name="Martinez C.E."/>
        </authorList>
    </citation>
    <scope>NUCLEOTIDE SEQUENCE [LARGE SCALE GENOMIC DNA]</scope>
    <source>
        <strain evidence="1 2">5N</strain>
    </source>
</reference>
<name>A0A972NGT9_9BURK</name>
<protein>
    <submittedName>
        <fullName evidence="1">Tautomerase family protein</fullName>
    </submittedName>
</protein>
<dbReference type="InterPro" id="IPR014347">
    <property type="entry name" value="Tautomerase/MIF_sf"/>
</dbReference>
<dbReference type="Pfam" id="PF14552">
    <property type="entry name" value="Tautomerase_2"/>
    <property type="match status" value="1"/>
</dbReference>